<gene>
    <name evidence="2" type="ORF">CWM98_32895</name>
</gene>
<organism evidence="2 3">
    <name type="scientific">Klebsiella variicola</name>
    <dbReference type="NCBI Taxonomy" id="244366"/>
    <lineage>
        <taxon>Bacteria</taxon>
        <taxon>Pseudomonadati</taxon>
        <taxon>Pseudomonadota</taxon>
        <taxon>Gammaproteobacteria</taxon>
        <taxon>Enterobacterales</taxon>
        <taxon>Enterobacteriaceae</taxon>
        <taxon>Klebsiella/Raoultella group</taxon>
        <taxon>Klebsiella</taxon>
        <taxon>Klebsiella pneumoniae complex</taxon>
    </lineage>
</organism>
<evidence type="ECO:0000256" key="1">
    <source>
        <dbReference type="SAM" id="Phobius"/>
    </source>
</evidence>
<accession>A0A2N5A606</accession>
<comment type="caution">
    <text evidence="2">The sequence shown here is derived from an EMBL/GenBank/DDBJ whole genome shotgun (WGS) entry which is preliminary data.</text>
</comment>
<reference evidence="2 3" key="1">
    <citation type="submission" date="2017-11" db="EMBL/GenBank/DDBJ databases">
        <authorList>
            <person name="Han C.G."/>
        </authorList>
    </citation>
    <scope>NUCLEOTIDE SEQUENCE [LARGE SCALE GENOMIC DNA]</scope>
    <source>
        <strain evidence="2 3">A5</strain>
    </source>
</reference>
<feature type="non-terminal residue" evidence="2">
    <location>
        <position position="30"/>
    </location>
</feature>
<keyword evidence="1" id="KW-0812">Transmembrane</keyword>
<proteinExistence type="predicted"/>
<sequence>MQLTRGVWQMSLAMIISGSIGAFVLLSGFP</sequence>
<dbReference type="Proteomes" id="UP000234473">
    <property type="component" value="Unassembled WGS sequence"/>
</dbReference>
<keyword evidence="1" id="KW-1133">Transmembrane helix</keyword>
<dbReference type="EMBL" id="PICB01002572">
    <property type="protein sequence ID" value="PLP38409.1"/>
    <property type="molecule type" value="Genomic_DNA"/>
</dbReference>
<feature type="transmembrane region" description="Helical" evidence="1">
    <location>
        <begin position="12"/>
        <end position="29"/>
    </location>
</feature>
<protein>
    <submittedName>
        <fullName evidence="2">EamA family transporter</fullName>
    </submittedName>
</protein>
<keyword evidence="1" id="KW-0472">Membrane</keyword>
<reference evidence="2 3" key="2">
    <citation type="submission" date="2018-01" db="EMBL/GenBank/DDBJ databases">
        <title>Genomic study of Klebsiella pneumoniae.</title>
        <authorList>
            <person name="Yang Y."/>
            <person name="Bicalho R."/>
        </authorList>
    </citation>
    <scope>NUCLEOTIDE SEQUENCE [LARGE SCALE GENOMIC DNA]</scope>
    <source>
        <strain evidence="2 3">A5</strain>
    </source>
</reference>
<evidence type="ECO:0000313" key="3">
    <source>
        <dbReference type="Proteomes" id="UP000234473"/>
    </source>
</evidence>
<name>A0A2N5A606_KLEVA</name>
<dbReference type="AlphaFoldDB" id="A0A2N5A606"/>
<evidence type="ECO:0000313" key="2">
    <source>
        <dbReference type="EMBL" id="PLP38409.1"/>
    </source>
</evidence>